<evidence type="ECO:0000313" key="1">
    <source>
        <dbReference type="EMBL" id="MFD1675442.1"/>
    </source>
</evidence>
<comment type="caution">
    <text evidence="1">The sequence shown here is derived from an EMBL/GenBank/DDBJ whole genome shotgun (WGS) entry which is preliminary data.</text>
</comment>
<dbReference type="RefSeq" id="WP_377943313.1">
    <property type="nucleotide sequence ID" value="NZ_JBHUCX010000028.1"/>
</dbReference>
<sequence length="107" mass="12197">MDREIAKLPAMLREKVEELLSDQGTKVLAVEAEGEYPRAYLQWGYVLTILRYFGDPVSPKVRREILSIADVEVILQHCDWFETKKTLAATRVPSQNEFESSVTHSAS</sequence>
<keyword evidence="2" id="KW-1185">Reference proteome</keyword>
<organism evidence="1 2">
    <name type="scientific">Alicyclobacillus fodiniaquatilis</name>
    <dbReference type="NCBI Taxonomy" id="1661150"/>
    <lineage>
        <taxon>Bacteria</taxon>
        <taxon>Bacillati</taxon>
        <taxon>Bacillota</taxon>
        <taxon>Bacilli</taxon>
        <taxon>Bacillales</taxon>
        <taxon>Alicyclobacillaceae</taxon>
        <taxon>Alicyclobacillus</taxon>
    </lineage>
</organism>
<name>A0ABW4JK27_9BACL</name>
<evidence type="ECO:0000313" key="2">
    <source>
        <dbReference type="Proteomes" id="UP001597079"/>
    </source>
</evidence>
<accession>A0ABW4JK27</accession>
<reference evidence="2" key="1">
    <citation type="journal article" date="2019" name="Int. J. Syst. Evol. Microbiol.">
        <title>The Global Catalogue of Microorganisms (GCM) 10K type strain sequencing project: providing services to taxonomists for standard genome sequencing and annotation.</title>
        <authorList>
            <consortium name="The Broad Institute Genomics Platform"/>
            <consortium name="The Broad Institute Genome Sequencing Center for Infectious Disease"/>
            <person name="Wu L."/>
            <person name="Ma J."/>
        </authorList>
    </citation>
    <scope>NUCLEOTIDE SEQUENCE [LARGE SCALE GENOMIC DNA]</scope>
    <source>
        <strain evidence="2">CGMCC 1.12286</strain>
    </source>
</reference>
<proteinExistence type="predicted"/>
<gene>
    <name evidence="1" type="ORF">ACFSB2_12130</name>
</gene>
<dbReference type="Proteomes" id="UP001597079">
    <property type="component" value="Unassembled WGS sequence"/>
</dbReference>
<protein>
    <submittedName>
        <fullName evidence="1">Uncharacterized protein</fullName>
    </submittedName>
</protein>
<dbReference type="EMBL" id="JBHUCX010000028">
    <property type="protein sequence ID" value="MFD1675442.1"/>
    <property type="molecule type" value="Genomic_DNA"/>
</dbReference>